<dbReference type="EMBL" id="CM037624">
    <property type="protein sequence ID" value="KAH8010517.1"/>
    <property type="molecule type" value="Genomic_DNA"/>
</dbReference>
<name>A0ACB8FV63_9SAUR</name>
<evidence type="ECO:0000313" key="1">
    <source>
        <dbReference type="EMBL" id="KAH8010517.1"/>
    </source>
</evidence>
<gene>
    <name evidence="1" type="ORF">K3G42_006261</name>
</gene>
<accession>A0ACB8FV63</accession>
<evidence type="ECO:0000313" key="2">
    <source>
        <dbReference type="Proteomes" id="UP000827872"/>
    </source>
</evidence>
<keyword evidence="2" id="KW-1185">Reference proteome</keyword>
<sequence>MVIFYIYYAFLFKKTGRQADKPANTQCSILRSVFTTESFLFLLKLLNASSTTPNCSLPLEGSKEQVALTQNPSASVPHCLDLEFRTVQLHKDGLNSRAQNTESSGKIATKSQWH</sequence>
<comment type="caution">
    <text evidence="1">The sequence shown here is derived from an EMBL/GenBank/DDBJ whole genome shotgun (WGS) entry which is preliminary data.</text>
</comment>
<protein>
    <submittedName>
        <fullName evidence="1">Uncharacterized protein</fullName>
    </submittedName>
</protein>
<dbReference type="Proteomes" id="UP000827872">
    <property type="component" value="Linkage Group LG11"/>
</dbReference>
<reference evidence="1" key="1">
    <citation type="submission" date="2021-08" db="EMBL/GenBank/DDBJ databases">
        <title>The first chromosome-level gecko genome reveals the dynamic sex chromosomes of Neotropical dwarf geckos (Sphaerodactylidae: Sphaerodactylus).</title>
        <authorList>
            <person name="Pinto B.J."/>
            <person name="Keating S.E."/>
            <person name="Gamble T."/>
        </authorList>
    </citation>
    <scope>NUCLEOTIDE SEQUENCE</scope>
    <source>
        <strain evidence="1">TG3544</strain>
    </source>
</reference>
<organism evidence="1 2">
    <name type="scientific">Sphaerodactylus townsendi</name>
    <dbReference type="NCBI Taxonomy" id="933632"/>
    <lineage>
        <taxon>Eukaryota</taxon>
        <taxon>Metazoa</taxon>
        <taxon>Chordata</taxon>
        <taxon>Craniata</taxon>
        <taxon>Vertebrata</taxon>
        <taxon>Euteleostomi</taxon>
        <taxon>Lepidosauria</taxon>
        <taxon>Squamata</taxon>
        <taxon>Bifurcata</taxon>
        <taxon>Gekkota</taxon>
        <taxon>Sphaerodactylidae</taxon>
        <taxon>Sphaerodactylus</taxon>
    </lineage>
</organism>
<proteinExistence type="predicted"/>